<organism evidence="1 2">
    <name type="scientific">Paenibacillus hemerocallicola</name>
    <dbReference type="NCBI Taxonomy" id="1172614"/>
    <lineage>
        <taxon>Bacteria</taxon>
        <taxon>Bacillati</taxon>
        <taxon>Bacillota</taxon>
        <taxon>Bacilli</taxon>
        <taxon>Bacillales</taxon>
        <taxon>Paenibacillaceae</taxon>
        <taxon>Paenibacillus</taxon>
    </lineage>
</organism>
<dbReference type="AlphaFoldDB" id="A0A5C4SVE0"/>
<dbReference type="RefSeq" id="WP_139607876.1">
    <property type="nucleotide sequence ID" value="NZ_VDCQ01000126.1"/>
</dbReference>
<sequence length="460" mass="52066">MPAEKKIDLQVMMELNVGQPIEYFRTTPIELGTGMPRAFLSFYSANYDIDASYQMFCYPKDTLKMIVYTENGDVLWKRDLGPGVVPGHPFCNFFAFDLDGDGVDEIWFVNNRDPLHPFNLFEYCLERVDSETGETIGQWPWPHNDTHQPMSHVFRNHIFGGYVRGEPVLITAQGTYGPTFFQAWQSDMSLRWERNINPGHDGPAGSHVFPVFDINKDGVDEFMWGERCIEMDTGSTLFTADGESWRGHSDMVQPVYDSANERWLIYTNRENKSVQGPRVNLYDDRGERVWGAIEQGHIHKGWIGRIGANGELIATAGKIGGQTKTLAGRFYTGVETFTFDALTGQPYPLPYDTFDTAPIDFNGDGMHEIVCGVTGGDARVIDRFGNPVHTIGGRVALCSKLIDHPGEQVLTYYRDGKVRIWADANAEDCEAAKNRYRHPFYRANRKFPTKEYVVCMLGGI</sequence>
<dbReference type="EMBL" id="VDCQ01000126">
    <property type="protein sequence ID" value="TNJ54385.1"/>
    <property type="molecule type" value="Genomic_DNA"/>
</dbReference>
<dbReference type="SUPFAM" id="SSF50998">
    <property type="entry name" value="Quinoprotein alcohol dehydrogenase-like"/>
    <property type="match status" value="1"/>
</dbReference>
<reference evidence="1 2" key="1">
    <citation type="submission" date="2019-05" db="EMBL/GenBank/DDBJ databases">
        <title>We sequenced the genome of Paenibacillus hemerocallicola KCTC 33185 for further insight into its adaptation and study the phylogeny of Paenibacillus.</title>
        <authorList>
            <person name="Narsing Rao M.P."/>
        </authorList>
    </citation>
    <scope>NUCLEOTIDE SEQUENCE [LARGE SCALE GENOMIC DNA]</scope>
    <source>
        <strain evidence="1 2">KCTC 33185</strain>
    </source>
</reference>
<evidence type="ECO:0000313" key="1">
    <source>
        <dbReference type="EMBL" id="TNJ54385.1"/>
    </source>
</evidence>
<dbReference type="InterPro" id="IPR011047">
    <property type="entry name" value="Quinoprotein_ADH-like_sf"/>
</dbReference>
<keyword evidence="2" id="KW-1185">Reference proteome</keyword>
<name>A0A5C4SVE0_9BACL</name>
<protein>
    <recommendedName>
        <fullName evidence="3">Polysaccharide lyase 11</fullName>
    </recommendedName>
</protein>
<gene>
    <name evidence="1" type="ORF">FE784_39960</name>
</gene>
<evidence type="ECO:0008006" key="3">
    <source>
        <dbReference type="Google" id="ProtNLM"/>
    </source>
</evidence>
<comment type="caution">
    <text evidence="1">The sequence shown here is derived from an EMBL/GenBank/DDBJ whole genome shotgun (WGS) entry which is preliminary data.</text>
</comment>
<proteinExistence type="predicted"/>
<dbReference type="Proteomes" id="UP000307943">
    <property type="component" value="Unassembled WGS sequence"/>
</dbReference>
<accession>A0A5C4SVE0</accession>
<dbReference type="OrthoDB" id="9816589at2"/>
<evidence type="ECO:0000313" key="2">
    <source>
        <dbReference type="Proteomes" id="UP000307943"/>
    </source>
</evidence>